<dbReference type="Proteomes" id="UP001341840">
    <property type="component" value="Unassembled WGS sequence"/>
</dbReference>
<name>A0ABU6QV27_9FABA</name>
<organism evidence="2 3">
    <name type="scientific">Stylosanthes scabra</name>
    <dbReference type="NCBI Taxonomy" id="79078"/>
    <lineage>
        <taxon>Eukaryota</taxon>
        <taxon>Viridiplantae</taxon>
        <taxon>Streptophyta</taxon>
        <taxon>Embryophyta</taxon>
        <taxon>Tracheophyta</taxon>
        <taxon>Spermatophyta</taxon>
        <taxon>Magnoliopsida</taxon>
        <taxon>eudicotyledons</taxon>
        <taxon>Gunneridae</taxon>
        <taxon>Pentapetalae</taxon>
        <taxon>rosids</taxon>
        <taxon>fabids</taxon>
        <taxon>Fabales</taxon>
        <taxon>Fabaceae</taxon>
        <taxon>Papilionoideae</taxon>
        <taxon>50 kb inversion clade</taxon>
        <taxon>dalbergioids sensu lato</taxon>
        <taxon>Dalbergieae</taxon>
        <taxon>Pterocarpus clade</taxon>
        <taxon>Stylosanthes</taxon>
    </lineage>
</organism>
<comment type="caution">
    <text evidence="2">The sequence shown here is derived from an EMBL/GenBank/DDBJ whole genome shotgun (WGS) entry which is preliminary data.</text>
</comment>
<evidence type="ECO:0000256" key="1">
    <source>
        <dbReference type="SAM" id="MobiDB-lite"/>
    </source>
</evidence>
<keyword evidence="3" id="KW-1185">Reference proteome</keyword>
<reference evidence="2 3" key="1">
    <citation type="journal article" date="2023" name="Plants (Basel)">
        <title>Bridging the Gap: Combining Genomics and Transcriptomics Approaches to Understand Stylosanthes scabra, an Orphan Legume from the Brazilian Caatinga.</title>
        <authorList>
            <person name="Ferreira-Neto J.R.C."/>
            <person name="da Silva M.D."/>
            <person name="Binneck E."/>
            <person name="de Melo N.F."/>
            <person name="da Silva R.H."/>
            <person name="de Melo A.L.T.M."/>
            <person name="Pandolfi V."/>
            <person name="Bustamante F.O."/>
            <person name="Brasileiro-Vidal A.C."/>
            <person name="Benko-Iseppon A.M."/>
        </authorList>
    </citation>
    <scope>NUCLEOTIDE SEQUENCE [LARGE SCALE GENOMIC DNA]</scope>
    <source>
        <tissue evidence="2">Leaves</tissue>
    </source>
</reference>
<feature type="region of interest" description="Disordered" evidence="1">
    <location>
        <begin position="41"/>
        <end position="71"/>
    </location>
</feature>
<accession>A0ABU6QV27</accession>
<feature type="compositionally biased region" description="Polar residues" evidence="1">
    <location>
        <begin position="54"/>
        <end position="71"/>
    </location>
</feature>
<sequence>TNETEIGTKNSLTNSGLQWQQCFSSDQRLKWKDVEEYHKARAESRNELGKGITGSVNSDDIRRSSTVVSCG</sequence>
<protein>
    <submittedName>
        <fullName evidence="2">Uncharacterized protein</fullName>
    </submittedName>
</protein>
<dbReference type="EMBL" id="JASCZI010001933">
    <property type="protein sequence ID" value="MED6115653.1"/>
    <property type="molecule type" value="Genomic_DNA"/>
</dbReference>
<evidence type="ECO:0000313" key="3">
    <source>
        <dbReference type="Proteomes" id="UP001341840"/>
    </source>
</evidence>
<feature type="non-terminal residue" evidence="2">
    <location>
        <position position="1"/>
    </location>
</feature>
<evidence type="ECO:0000313" key="2">
    <source>
        <dbReference type="EMBL" id="MED6115653.1"/>
    </source>
</evidence>
<gene>
    <name evidence="2" type="ORF">PIB30_092734</name>
</gene>
<proteinExistence type="predicted"/>